<dbReference type="Pfam" id="PF02518">
    <property type="entry name" value="HATPase_c"/>
    <property type="match status" value="1"/>
</dbReference>
<dbReference type="InterPro" id="IPR029016">
    <property type="entry name" value="GAF-like_dom_sf"/>
</dbReference>
<dbReference type="RefSeq" id="WP_115532972.1">
    <property type="nucleotide sequence ID" value="NZ_QRGA01000004.1"/>
</dbReference>
<proteinExistence type="predicted"/>
<dbReference type="CDD" id="cd00075">
    <property type="entry name" value="HATPase"/>
    <property type="match status" value="1"/>
</dbReference>
<accession>A0A3D8K3S4</accession>
<sequence length="712" mass="76741">MENATGLKQPVDILVVDDLPQQQVVTRTVLEQLGENVIIVGSGREALKAVLERSFAVILLDVNMPGMDGLETASLLRNYKKTATTPIIFVTAYVDEAEMKRGYSLGAVDYISSPVIPEILRSKVKAFVEMHRMHEALLSRAEEREAFARAEEARAAAERARQRADFLAAASQVLTRSLEIDTTLERIVELVAGEFAELAFVAVRRVGESGSEIVARSAMRGPLPAPDFAGFRQNTLAVSFPDASDYLNRLLDDGTLDHAPGATHVLETMGAAHRFSGIRRVSIFPLVTGSLSGAVVLCTTGADAATPEHNTLLKEFMSRAEIAVENALLFSAIRDGDRRKNEFLAMLAHELRNPLAPIANAAAVMRSAKADDTKVLRWASEIVGTQVEHMVRIVEDLLDASRIARGTVTLRKAPVPLSVIVGRAVETSRPHFIRRAQTLTCDEGAPDAVVEGDVVRLAQVVSNLLNNASKFTPDGGHIRLSTRLEEGSASITVADDGQGIDERFVPHVFDLFAQADTSLHRSLGGLGIGLTLVRHLTELHGGSVKCRSDGVGRGAEFVVRLPATAGLQKLPALAPVVHLNRKVATRTLVVDDLVASAESLDALLTLHGFSVKCAADGQSALRIAGEMLPDIVVLDIGLPDMSGYDLARRLRREGPCESALIIALSGYGQEEYVRHAADAGIDHYLVKPADVETLLDLMSAHEAAKIGKRAEQ</sequence>
<evidence type="ECO:0000313" key="9">
    <source>
        <dbReference type="Proteomes" id="UP000256838"/>
    </source>
</evidence>
<dbReference type="Gene3D" id="3.30.565.10">
    <property type="entry name" value="Histidine kinase-like ATPase, C-terminal domain"/>
    <property type="match status" value="1"/>
</dbReference>
<dbReference type="SUPFAM" id="SSF52172">
    <property type="entry name" value="CheY-like"/>
    <property type="match status" value="2"/>
</dbReference>
<evidence type="ECO:0000256" key="3">
    <source>
        <dbReference type="ARBA" id="ARBA00022553"/>
    </source>
</evidence>
<dbReference type="CDD" id="cd00082">
    <property type="entry name" value="HisKA"/>
    <property type="match status" value="1"/>
</dbReference>
<name>A0A3D8K3S4_9BURK</name>
<dbReference type="OrthoDB" id="9768069at2"/>
<dbReference type="SMART" id="SM00387">
    <property type="entry name" value="HATPase_c"/>
    <property type="match status" value="1"/>
</dbReference>
<feature type="domain" description="Histidine kinase" evidence="6">
    <location>
        <begin position="346"/>
        <end position="565"/>
    </location>
</feature>
<feature type="domain" description="Response regulatory" evidence="7">
    <location>
        <begin position="586"/>
        <end position="702"/>
    </location>
</feature>
<evidence type="ECO:0000256" key="4">
    <source>
        <dbReference type="PROSITE-ProRule" id="PRU00169"/>
    </source>
</evidence>
<dbReference type="Gene3D" id="3.30.450.40">
    <property type="match status" value="1"/>
</dbReference>
<feature type="modified residue" description="4-aspartylphosphate" evidence="4">
    <location>
        <position position="635"/>
    </location>
</feature>
<dbReference type="InterPro" id="IPR003594">
    <property type="entry name" value="HATPase_dom"/>
</dbReference>
<evidence type="ECO:0000259" key="7">
    <source>
        <dbReference type="PROSITE" id="PS50110"/>
    </source>
</evidence>
<comment type="catalytic activity">
    <reaction evidence="1">
        <text>ATP + protein L-histidine = ADP + protein N-phospho-L-histidine.</text>
        <dbReference type="EC" id="2.7.13.3"/>
    </reaction>
</comment>
<feature type="coiled-coil region" evidence="5">
    <location>
        <begin position="140"/>
        <end position="170"/>
    </location>
</feature>
<evidence type="ECO:0000256" key="1">
    <source>
        <dbReference type="ARBA" id="ARBA00000085"/>
    </source>
</evidence>
<dbReference type="SMART" id="SM00388">
    <property type="entry name" value="HisKA"/>
    <property type="match status" value="1"/>
</dbReference>
<dbReference type="Pfam" id="PF00072">
    <property type="entry name" value="Response_reg"/>
    <property type="match status" value="2"/>
</dbReference>
<dbReference type="InterPro" id="IPR001789">
    <property type="entry name" value="Sig_transdc_resp-reg_receiver"/>
</dbReference>
<dbReference type="InterPro" id="IPR004358">
    <property type="entry name" value="Sig_transdc_His_kin-like_C"/>
</dbReference>
<dbReference type="PANTHER" id="PTHR43547:SF2">
    <property type="entry name" value="HYBRID SIGNAL TRANSDUCTION HISTIDINE KINASE C"/>
    <property type="match status" value="1"/>
</dbReference>
<evidence type="ECO:0000256" key="5">
    <source>
        <dbReference type="SAM" id="Coils"/>
    </source>
</evidence>
<feature type="domain" description="Response regulatory" evidence="7">
    <location>
        <begin position="12"/>
        <end position="128"/>
    </location>
</feature>
<dbReference type="InterPro" id="IPR011006">
    <property type="entry name" value="CheY-like_superfamily"/>
</dbReference>
<dbReference type="CDD" id="cd17546">
    <property type="entry name" value="REC_hyHK_CKI1_RcsC-like"/>
    <property type="match status" value="1"/>
</dbReference>
<dbReference type="GO" id="GO:0000155">
    <property type="term" value="F:phosphorelay sensor kinase activity"/>
    <property type="evidence" value="ECO:0007669"/>
    <property type="project" value="InterPro"/>
</dbReference>
<dbReference type="PROSITE" id="PS50109">
    <property type="entry name" value="HIS_KIN"/>
    <property type="match status" value="1"/>
</dbReference>
<dbReference type="EMBL" id="QRGA01000004">
    <property type="protein sequence ID" value="RDU99525.1"/>
    <property type="molecule type" value="Genomic_DNA"/>
</dbReference>
<keyword evidence="3 4" id="KW-0597">Phosphoprotein</keyword>
<evidence type="ECO:0000256" key="2">
    <source>
        <dbReference type="ARBA" id="ARBA00012438"/>
    </source>
</evidence>
<reference evidence="8 9" key="1">
    <citation type="submission" date="2018-08" db="EMBL/GenBank/DDBJ databases">
        <title>Paraburkholderia sp. DHOM06 isolated from forest soil.</title>
        <authorList>
            <person name="Gao Z.-H."/>
            <person name="Qiu L.-H."/>
        </authorList>
    </citation>
    <scope>NUCLEOTIDE SEQUENCE [LARGE SCALE GENOMIC DNA]</scope>
    <source>
        <strain evidence="8 9">DHOM06</strain>
    </source>
</reference>
<dbReference type="SUPFAM" id="SSF55874">
    <property type="entry name" value="ATPase domain of HSP90 chaperone/DNA topoisomerase II/histidine kinase"/>
    <property type="match status" value="1"/>
</dbReference>
<dbReference type="PRINTS" id="PR00344">
    <property type="entry name" value="BCTRLSENSOR"/>
</dbReference>
<dbReference type="Gene3D" id="1.10.287.130">
    <property type="match status" value="1"/>
</dbReference>
<dbReference type="InterPro" id="IPR005467">
    <property type="entry name" value="His_kinase_dom"/>
</dbReference>
<dbReference type="SMART" id="SM00448">
    <property type="entry name" value="REC"/>
    <property type="match status" value="2"/>
</dbReference>
<dbReference type="Proteomes" id="UP000256838">
    <property type="component" value="Unassembled WGS sequence"/>
</dbReference>
<dbReference type="Gene3D" id="3.40.50.2300">
    <property type="match status" value="2"/>
</dbReference>
<evidence type="ECO:0000313" key="8">
    <source>
        <dbReference type="EMBL" id="RDU99525.1"/>
    </source>
</evidence>
<keyword evidence="9" id="KW-1185">Reference proteome</keyword>
<dbReference type="InterPro" id="IPR003661">
    <property type="entry name" value="HisK_dim/P_dom"/>
</dbReference>
<evidence type="ECO:0000259" key="6">
    <source>
        <dbReference type="PROSITE" id="PS50109"/>
    </source>
</evidence>
<keyword evidence="5" id="KW-0175">Coiled coil</keyword>
<dbReference type="SUPFAM" id="SSF55781">
    <property type="entry name" value="GAF domain-like"/>
    <property type="match status" value="1"/>
</dbReference>
<feature type="modified residue" description="4-aspartylphosphate" evidence="4">
    <location>
        <position position="61"/>
    </location>
</feature>
<dbReference type="InterPro" id="IPR036097">
    <property type="entry name" value="HisK_dim/P_sf"/>
</dbReference>
<dbReference type="Pfam" id="PF00512">
    <property type="entry name" value="HisKA"/>
    <property type="match status" value="1"/>
</dbReference>
<gene>
    <name evidence="8" type="ORF">DWV00_07670</name>
</gene>
<dbReference type="PANTHER" id="PTHR43547">
    <property type="entry name" value="TWO-COMPONENT HISTIDINE KINASE"/>
    <property type="match status" value="1"/>
</dbReference>
<comment type="caution">
    <text evidence="8">The sequence shown here is derived from an EMBL/GenBank/DDBJ whole genome shotgun (WGS) entry which is preliminary data.</text>
</comment>
<dbReference type="EC" id="2.7.13.3" evidence="2"/>
<organism evidence="8 9">
    <name type="scientific">Trinickia dinghuensis</name>
    <dbReference type="NCBI Taxonomy" id="2291023"/>
    <lineage>
        <taxon>Bacteria</taxon>
        <taxon>Pseudomonadati</taxon>
        <taxon>Pseudomonadota</taxon>
        <taxon>Betaproteobacteria</taxon>
        <taxon>Burkholderiales</taxon>
        <taxon>Burkholderiaceae</taxon>
        <taxon>Trinickia</taxon>
    </lineage>
</organism>
<dbReference type="InterPro" id="IPR036890">
    <property type="entry name" value="HATPase_C_sf"/>
</dbReference>
<protein>
    <recommendedName>
        <fullName evidence="2">histidine kinase</fullName>
        <ecNumber evidence="2">2.7.13.3</ecNumber>
    </recommendedName>
</protein>
<dbReference type="AlphaFoldDB" id="A0A3D8K3S4"/>
<dbReference type="PROSITE" id="PS50110">
    <property type="entry name" value="RESPONSE_REGULATORY"/>
    <property type="match status" value="2"/>
</dbReference>
<dbReference type="SUPFAM" id="SSF47384">
    <property type="entry name" value="Homodimeric domain of signal transducing histidine kinase"/>
    <property type="match status" value="1"/>
</dbReference>